<protein>
    <submittedName>
        <fullName evidence="1">Uncharacterized protein</fullName>
    </submittedName>
</protein>
<dbReference type="Proteomes" id="UP000031532">
    <property type="component" value="Unassembled WGS sequence"/>
</dbReference>
<name>A0A9X5E633_9CYAN</name>
<comment type="caution">
    <text evidence="1">The sequence shown here is derived from an EMBL/GenBank/DDBJ whole genome shotgun (WGS) entry which is preliminary data.</text>
</comment>
<dbReference type="RefSeq" id="WP_165587707.1">
    <property type="nucleotide sequence ID" value="NZ_JTJC03000004.1"/>
</dbReference>
<keyword evidence="2" id="KW-1185">Reference proteome</keyword>
<evidence type="ECO:0000313" key="2">
    <source>
        <dbReference type="Proteomes" id="UP000031532"/>
    </source>
</evidence>
<organism evidence="1 2">
    <name type="scientific">Scytonema millei VB511283</name>
    <dbReference type="NCBI Taxonomy" id="1245923"/>
    <lineage>
        <taxon>Bacteria</taxon>
        <taxon>Bacillati</taxon>
        <taxon>Cyanobacteriota</taxon>
        <taxon>Cyanophyceae</taxon>
        <taxon>Nostocales</taxon>
        <taxon>Scytonemataceae</taxon>
        <taxon>Scytonema</taxon>
    </lineage>
</organism>
<accession>A0A9X5E633</accession>
<gene>
    <name evidence="1" type="ORF">QH73_0015030</name>
</gene>
<dbReference type="AlphaFoldDB" id="A0A9X5E633"/>
<reference evidence="1 2" key="1">
    <citation type="journal article" date="2015" name="Genome Announc.">
        <title>Draft Genome Sequence of the Terrestrial Cyanobacterium Scytonema millei VB511283, Isolated from Eastern India.</title>
        <authorList>
            <person name="Sen D."/>
            <person name="Chandrababunaidu M.M."/>
            <person name="Singh D."/>
            <person name="Sanghi N."/>
            <person name="Ghorai A."/>
            <person name="Mishra G.P."/>
            <person name="Madduluri M."/>
            <person name="Adhikary S.P."/>
            <person name="Tripathy S."/>
        </authorList>
    </citation>
    <scope>NUCLEOTIDE SEQUENCE [LARGE SCALE GENOMIC DNA]</scope>
    <source>
        <strain evidence="1 2">VB511283</strain>
    </source>
</reference>
<evidence type="ECO:0000313" key="1">
    <source>
        <dbReference type="EMBL" id="NHC35951.1"/>
    </source>
</evidence>
<proteinExistence type="predicted"/>
<dbReference type="EMBL" id="JTJC03000004">
    <property type="protein sequence ID" value="NHC35951.1"/>
    <property type="molecule type" value="Genomic_DNA"/>
</dbReference>
<sequence>MQKSGDRSGILLTGGCASAANARESDRVAVDVVPCRETMDISRVKSVSE</sequence>